<dbReference type="Proteomes" id="UP000651120">
    <property type="component" value="Unassembled WGS sequence"/>
</dbReference>
<dbReference type="RefSeq" id="WP_011007648.1">
    <property type="nucleotide sequence ID" value="NZ_DAIOPL010000005.1"/>
</dbReference>
<dbReference type="AlphaFoldDB" id="A0A832SZU1"/>
<gene>
    <name evidence="2" type="ORF">HA333_11675</name>
</gene>
<feature type="transmembrane region" description="Helical" evidence="1">
    <location>
        <begin position="62"/>
        <end position="86"/>
    </location>
</feature>
<sequence>MERLFRRVQIILAFFIGFVLLLLIGVFPPPHGVHFVLRVWGVYIIVLMWVIDICLSRPPPRFALLAGGFLYAASFGTPEVALLAVFPALPAAFWYFIVRPFWLAYSVGGFKGVLKALGGLVGANLTAFGIAWPYNVLADVYIFTYGDSPERTAANYIRYLILFIGYYITFCYLVRRGARPTPQPS</sequence>
<feature type="transmembrane region" description="Helical" evidence="1">
    <location>
        <begin position="117"/>
        <end position="136"/>
    </location>
</feature>
<keyword evidence="1" id="KW-1133">Transmembrane helix</keyword>
<accession>A0A832SZU1</accession>
<reference evidence="2" key="1">
    <citation type="journal article" date="2020" name="bioRxiv">
        <title>A rank-normalized archaeal taxonomy based on genome phylogeny resolves widespread incomplete and uneven classifications.</title>
        <authorList>
            <person name="Rinke C."/>
            <person name="Chuvochina M."/>
            <person name="Mussig A.J."/>
            <person name="Chaumeil P.-A."/>
            <person name="Waite D.W."/>
            <person name="Whitman W.B."/>
            <person name="Parks D.H."/>
            <person name="Hugenholtz P."/>
        </authorList>
    </citation>
    <scope>NUCLEOTIDE SEQUENCE</scope>
    <source>
        <strain evidence="2">UBA8839</strain>
    </source>
</reference>
<feature type="transmembrane region" description="Helical" evidence="1">
    <location>
        <begin position="92"/>
        <end position="110"/>
    </location>
</feature>
<organism evidence="2 3">
    <name type="scientific">Pyrobaculum aerophilum</name>
    <dbReference type="NCBI Taxonomy" id="13773"/>
    <lineage>
        <taxon>Archaea</taxon>
        <taxon>Thermoproteota</taxon>
        <taxon>Thermoprotei</taxon>
        <taxon>Thermoproteales</taxon>
        <taxon>Thermoproteaceae</taxon>
        <taxon>Pyrobaculum</taxon>
    </lineage>
</organism>
<feature type="transmembrane region" description="Helical" evidence="1">
    <location>
        <begin position="35"/>
        <end position="55"/>
    </location>
</feature>
<proteinExistence type="predicted"/>
<keyword evidence="1" id="KW-0812">Transmembrane</keyword>
<evidence type="ECO:0000313" key="2">
    <source>
        <dbReference type="EMBL" id="HII48062.1"/>
    </source>
</evidence>
<keyword evidence="1" id="KW-0472">Membrane</keyword>
<comment type="caution">
    <text evidence="2">The sequence shown here is derived from an EMBL/GenBank/DDBJ whole genome shotgun (WGS) entry which is preliminary data.</text>
</comment>
<evidence type="ECO:0000313" key="3">
    <source>
        <dbReference type="Proteomes" id="UP000651120"/>
    </source>
</evidence>
<feature type="transmembrane region" description="Helical" evidence="1">
    <location>
        <begin position="12"/>
        <end position="29"/>
    </location>
</feature>
<dbReference type="GeneID" id="1465411"/>
<protein>
    <submittedName>
        <fullName evidence="2">Uncharacterized protein</fullName>
    </submittedName>
</protein>
<evidence type="ECO:0000256" key="1">
    <source>
        <dbReference type="SAM" id="Phobius"/>
    </source>
</evidence>
<feature type="transmembrane region" description="Helical" evidence="1">
    <location>
        <begin position="156"/>
        <end position="174"/>
    </location>
</feature>
<dbReference type="EMBL" id="DUJP01000038">
    <property type="protein sequence ID" value="HII48062.1"/>
    <property type="molecule type" value="Genomic_DNA"/>
</dbReference>
<name>A0A832SZU1_9CREN</name>